<dbReference type="STRING" id="1458307.OSB_26510"/>
<dbReference type="OrthoDB" id="5243302at2"/>
<name>A0A0K0Y886_9RHOB</name>
<protein>
    <submittedName>
        <fullName evidence="1">Uncharacterized protein</fullName>
    </submittedName>
</protein>
<dbReference type="PANTHER" id="PTHR46142">
    <property type="match status" value="1"/>
</dbReference>
<dbReference type="InterPro" id="IPR004360">
    <property type="entry name" value="Glyas_Fos-R_dOase_dom"/>
</dbReference>
<dbReference type="InterPro" id="IPR029068">
    <property type="entry name" value="Glyas_Bleomycin-R_OHBP_Dase"/>
</dbReference>
<reference evidence="1 2" key="1">
    <citation type="journal article" date="2015" name="Genome Announc.">
        <title>Closed Genome Sequence of Octadecabacter temperatus SB1, the First Mesophilic Species of the Genus Octadecabacter.</title>
        <authorList>
            <person name="Voget S."/>
            <person name="Billerbeck S."/>
            <person name="Simon M."/>
            <person name="Daniel R."/>
        </authorList>
    </citation>
    <scope>NUCLEOTIDE SEQUENCE [LARGE SCALE GENOMIC DNA]</scope>
    <source>
        <strain evidence="1 2">SB1</strain>
    </source>
</reference>
<dbReference type="SUPFAM" id="SSF54593">
    <property type="entry name" value="Glyoxalase/Bleomycin resistance protein/Dihydroxybiphenyl dioxygenase"/>
    <property type="match status" value="1"/>
</dbReference>
<dbReference type="KEGG" id="otm:OSB_26510"/>
<dbReference type="Pfam" id="PF00903">
    <property type="entry name" value="Glyoxalase"/>
    <property type="match status" value="1"/>
</dbReference>
<accession>A0A0K0Y886</accession>
<dbReference type="EMBL" id="CP012160">
    <property type="protein sequence ID" value="AKS47178.1"/>
    <property type="molecule type" value="Genomic_DNA"/>
</dbReference>
<dbReference type="RefSeq" id="WP_049835403.1">
    <property type="nucleotide sequence ID" value="NZ_CP012160.1"/>
</dbReference>
<dbReference type="Proteomes" id="UP000067444">
    <property type="component" value="Chromosome"/>
</dbReference>
<sequence>MKMLGLDHVNVRTAKLAEMVRFYENVLGLRSGARPDFPFAGAWIYIAENPVIHLVEVAEECASIEPKIEHFALRATGLTELTERLTQADIRHSVDRVPGVPIVQVNLEDVDGNHIHIDFHSDEMAGRE</sequence>
<dbReference type="PROSITE" id="PS51819">
    <property type="entry name" value="VOC"/>
    <property type="match status" value="1"/>
</dbReference>
<dbReference type="InterPro" id="IPR037523">
    <property type="entry name" value="VOC_core"/>
</dbReference>
<gene>
    <name evidence="1" type="ORF">OSB_26510</name>
</gene>
<evidence type="ECO:0000313" key="1">
    <source>
        <dbReference type="EMBL" id="AKS47178.1"/>
    </source>
</evidence>
<dbReference type="AlphaFoldDB" id="A0A0K0Y886"/>
<dbReference type="Gene3D" id="3.10.180.10">
    <property type="entry name" value="2,3-Dihydroxybiphenyl 1,2-Dioxygenase, domain 1"/>
    <property type="match status" value="1"/>
</dbReference>
<evidence type="ECO:0000313" key="2">
    <source>
        <dbReference type="Proteomes" id="UP000067444"/>
    </source>
</evidence>
<keyword evidence="2" id="KW-1185">Reference proteome</keyword>
<dbReference type="PANTHER" id="PTHR46142:SF3">
    <property type="entry name" value="F18B13.24 PROTEIN"/>
    <property type="match status" value="1"/>
</dbReference>
<organism evidence="1 2">
    <name type="scientific">Octadecabacter temperatus</name>
    <dbReference type="NCBI Taxonomy" id="1458307"/>
    <lineage>
        <taxon>Bacteria</taxon>
        <taxon>Pseudomonadati</taxon>
        <taxon>Pseudomonadota</taxon>
        <taxon>Alphaproteobacteria</taxon>
        <taxon>Rhodobacterales</taxon>
        <taxon>Roseobacteraceae</taxon>
        <taxon>Octadecabacter</taxon>
    </lineage>
</organism>
<proteinExistence type="predicted"/>